<dbReference type="GO" id="GO:0004061">
    <property type="term" value="F:arylformamidase activity"/>
    <property type="evidence" value="ECO:0007669"/>
    <property type="project" value="InterPro"/>
</dbReference>
<dbReference type="Proteomes" id="UP000827092">
    <property type="component" value="Unassembled WGS sequence"/>
</dbReference>
<evidence type="ECO:0000313" key="3">
    <source>
        <dbReference type="Proteomes" id="UP000827092"/>
    </source>
</evidence>
<sequence length="119" mass="13350">MADRYERKRLAKSDIDMKIPSFTISDSKLRLKVALLKYGVLEMILHLKLFQTEGICAETTHSGTHMDAPYHVIEGGWSISDIPLQHLVVNAAVVDIRDDVGDDPNVHLYVSFGGNNEEK</sequence>
<comment type="similarity">
    <text evidence="1">Belongs to the Cyclase 1 superfamily.</text>
</comment>
<comment type="caution">
    <text evidence="2">The sequence shown here is derived from an EMBL/GenBank/DDBJ whole genome shotgun (WGS) entry which is preliminary data.</text>
</comment>
<dbReference type="AlphaFoldDB" id="A0AAV6UVD9"/>
<dbReference type="InterPro" id="IPR037175">
    <property type="entry name" value="KFase_sf"/>
</dbReference>
<gene>
    <name evidence="2" type="ORF">JTE90_020647</name>
</gene>
<protein>
    <recommendedName>
        <fullName evidence="4">Kynurenine formamidase</fullName>
    </recommendedName>
</protein>
<evidence type="ECO:0000313" key="2">
    <source>
        <dbReference type="EMBL" id="KAG8187216.1"/>
    </source>
</evidence>
<reference evidence="2 3" key="1">
    <citation type="journal article" date="2022" name="Nat. Ecol. Evol.">
        <title>A masculinizing supergene underlies an exaggerated male reproductive morph in a spider.</title>
        <authorList>
            <person name="Hendrickx F."/>
            <person name="De Corte Z."/>
            <person name="Sonet G."/>
            <person name="Van Belleghem S.M."/>
            <person name="Kostlbacher S."/>
            <person name="Vangestel C."/>
        </authorList>
    </citation>
    <scope>NUCLEOTIDE SEQUENCE [LARGE SCALE GENOMIC DNA]</scope>
    <source>
        <strain evidence="2">W744_W776</strain>
    </source>
</reference>
<dbReference type="Pfam" id="PF04199">
    <property type="entry name" value="Cyclase"/>
    <property type="match status" value="1"/>
</dbReference>
<proteinExistence type="inferred from homology"/>
<dbReference type="EMBL" id="JAFNEN010000276">
    <property type="protein sequence ID" value="KAG8187216.1"/>
    <property type="molecule type" value="Genomic_DNA"/>
</dbReference>
<keyword evidence="3" id="KW-1185">Reference proteome</keyword>
<dbReference type="SUPFAM" id="SSF102198">
    <property type="entry name" value="Putative cyclase"/>
    <property type="match status" value="1"/>
</dbReference>
<evidence type="ECO:0000256" key="1">
    <source>
        <dbReference type="ARBA" id="ARBA00007865"/>
    </source>
</evidence>
<dbReference type="Gene3D" id="3.50.30.50">
    <property type="entry name" value="Putative cyclase"/>
    <property type="match status" value="1"/>
</dbReference>
<evidence type="ECO:0008006" key="4">
    <source>
        <dbReference type="Google" id="ProtNLM"/>
    </source>
</evidence>
<name>A0AAV6UVD9_9ARAC</name>
<dbReference type="InterPro" id="IPR007325">
    <property type="entry name" value="KFase/CYL"/>
</dbReference>
<dbReference type="GO" id="GO:0019441">
    <property type="term" value="P:L-tryptophan catabolic process to kynurenine"/>
    <property type="evidence" value="ECO:0007669"/>
    <property type="project" value="InterPro"/>
</dbReference>
<accession>A0AAV6UVD9</accession>
<organism evidence="2 3">
    <name type="scientific">Oedothorax gibbosus</name>
    <dbReference type="NCBI Taxonomy" id="931172"/>
    <lineage>
        <taxon>Eukaryota</taxon>
        <taxon>Metazoa</taxon>
        <taxon>Ecdysozoa</taxon>
        <taxon>Arthropoda</taxon>
        <taxon>Chelicerata</taxon>
        <taxon>Arachnida</taxon>
        <taxon>Araneae</taxon>
        <taxon>Araneomorphae</taxon>
        <taxon>Entelegynae</taxon>
        <taxon>Araneoidea</taxon>
        <taxon>Linyphiidae</taxon>
        <taxon>Erigoninae</taxon>
        <taxon>Oedothorax</taxon>
    </lineage>
</organism>